<keyword evidence="7" id="KW-0436">Ligase</keyword>
<feature type="transmembrane region" description="Helical" evidence="5">
    <location>
        <begin position="124"/>
        <end position="144"/>
    </location>
</feature>
<protein>
    <submittedName>
        <fullName evidence="7">O-antigen ligase family protein</fullName>
    </submittedName>
</protein>
<feature type="domain" description="O-antigen ligase-related" evidence="6">
    <location>
        <begin position="221"/>
        <end position="367"/>
    </location>
</feature>
<keyword evidence="2 5" id="KW-0812">Transmembrane</keyword>
<evidence type="ECO:0000256" key="5">
    <source>
        <dbReference type="SAM" id="Phobius"/>
    </source>
</evidence>
<dbReference type="GO" id="GO:0016020">
    <property type="term" value="C:membrane"/>
    <property type="evidence" value="ECO:0007669"/>
    <property type="project" value="UniProtKB-SubCell"/>
</dbReference>
<feature type="transmembrane region" description="Helical" evidence="5">
    <location>
        <begin position="42"/>
        <end position="60"/>
    </location>
</feature>
<dbReference type="PANTHER" id="PTHR37422">
    <property type="entry name" value="TEICHURONIC ACID BIOSYNTHESIS PROTEIN TUAE"/>
    <property type="match status" value="1"/>
</dbReference>
<proteinExistence type="predicted"/>
<dbReference type="PANTHER" id="PTHR37422:SF13">
    <property type="entry name" value="LIPOPOLYSACCHARIDE BIOSYNTHESIS PROTEIN PA4999-RELATED"/>
    <property type="match status" value="1"/>
</dbReference>
<evidence type="ECO:0000259" key="6">
    <source>
        <dbReference type="Pfam" id="PF04932"/>
    </source>
</evidence>
<gene>
    <name evidence="7" type="ORF">H0S73_09995</name>
</gene>
<evidence type="ECO:0000313" key="7">
    <source>
        <dbReference type="EMBL" id="MBA1156456.1"/>
    </source>
</evidence>
<keyword evidence="8" id="KW-1185">Reference proteome</keyword>
<evidence type="ECO:0000313" key="8">
    <source>
        <dbReference type="Proteomes" id="UP000572984"/>
    </source>
</evidence>
<organism evidence="7 8">
    <name type="scientific">Microvirga mediterraneensis</name>
    <dbReference type="NCBI Taxonomy" id="2754695"/>
    <lineage>
        <taxon>Bacteria</taxon>
        <taxon>Pseudomonadati</taxon>
        <taxon>Pseudomonadota</taxon>
        <taxon>Alphaproteobacteria</taxon>
        <taxon>Hyphomicrobiales</taxon>
        <taxon>Methylobacteriaceae</taxon>
        <taxon>Microvirga</taxon>
    </lineage>
</organism>
<dbReference type="EMBL" id="JACDXJ010000001">
    <property type="protein sequence ID" value="MBA1156456.1"/>
    <property type="molecule type" value="Genomic_DNA"/>
</dbReference>
<accession>A0A838BPR6</accession>
<dbReference type="RefSeq" id="WP_181052030.1">
    <property type="nucleotide sequence ID" value="NZ_JACDXJ010000001.1"/>
</dbReference>
<dbReference type="GO" id="GO:0016874">
    <property type="term" value="F:ligase activity"/>
    <property type="evidence" value="ECO:0007669"/>
    <property type="project" value="UniProtKB-KW"/>
</dbReference>
<evidence type="ECO:0000256" key="2">
    <source>
        <dbReference type="ARBA" id="ARBA00022692"/>
    </source>
</evidence>
<feature type="transmembrane region" description="Helical" evidence="5">
    <location>
        <begin position="190"/>
        <end position="209"/>
    </location>
</feature>
<feature type="transmembrane region" description="Helical" evidence="5">
    <location>
        <begin position="387"/>
        <end position="404"/>
    </location>
</feature>
<keyword evidence="4 5" id="KW-0472">Membrane</keyword>
<comment type="caution">
    <text evidence="7">The sequence shown here is derived from an EMBL/GenBank/DDBJ whole genome shotgun (WGS) entry which is preliminary data.</text>
</comment>
<reference evidence="7 8" key="1">
    <citation type="submission" date="2020-07" db="EMBL/GenBank/DDBJ databases">
        <title>Draft genome and description of Microvirga mediterraneensis Marseille-Q2068 sp. nov.</title>
        <authorList>
            <person name="Boxberger M."/>
        </authorList>
    </citation>
    <scope>NUCLEOTIDE SEQUENCE [LARGE SCALE GENOMIC DNA]</scope>
    <source>
        <strain evidence="7 8">Marseille-Q2068</strain>
    </source>
</reference>
<dbReference type="AlphaFoldDB" id="A0A838BPR6"/>
<dbReference type="Pfam" id="PF04932">
    <property type="entry name" value="Wzy_C"/>
    <property type="match status" value="1"/>
</dbReference>
<dbReference type="InterPro" id="IPR007016">
    <property type="entry name" value="O-antigen_ligase-rel_domated"/>
</dbReference>
<dbReference type="Proteomes" id="UP000572984">
    <property type="component" value="Unassembled WGS sequence"/>
</dbReference>
<feature type="transmembrane region" description="Helical" evidence="5">
    <location>
        <begin position="239"/>
        <end position="257"/>
    </location>
</feature>
<feature type="transmembrane region" description="Helical" evidence="5">
    <location>
        <begin position="66"/>
        <end position="85"/>
    </location>
</feature>
<comment type="subcellular location">
    <subcellularLocation>
        <location evidence="1">Membrane</location>
        <topology evidence="1">Multi-pass membrane protein</topology>
    </subcellularLocation>
</comment>
<evidence type="ECO:0000256" key="3">
    <source>
        <dbReference type="ARBA" id="ARBA00022989"/>
    </source>
</evidence>
<feature type="transmembrane region" description="Helical" evidence="5">
    <location>
        <begin position="264"/>
        <end position="280"/>
    </location>
</feature>
<feature type="transmembrane region" description="Helical" evidence="5">
    <location>
        <begin position="156"/>
        <end position="178"/>
    </location>
</feature>
<evidence type="ECO:0000256" key="4">
    <source>
        <dbReference type="ARBA" id="ARBA00023136"/>
    </source>
</evidence>
<feature type="transmembrane region" description="Helical" evidence="5">
    <location>
        <begin position="97"/>
        <end position="118"/>
    </location>
</feature>
<name>A0A838BPR6_9HYPH</name>
<feature type="transmembrane region" description="Helical" evidence="5">
    <location>
        <begin position="351"/>
        <end position="375"/>
    </location>
</feature>
<dbReference type="InterPro" id="IPR051533">
    <property type="entry name" value="WaaL-like"/>
</dbReference>
<feature type="transmembrane region" description="Helical" evidence="5">
    <location>
        <begin position="216"/>
        <end position="233"/>
    </location>
</feature>
<keyword evidence="3 5" id="KW-1133">Transmembrane helix</keyword>
<evidence type="ECO:0000256" key="1">
    <source>
        <dbReference type="ARBA" id="ARBA00004141"/>
    </source>
</evidence>
<sequence>MVATAKEDHEQEHVGDLQKNIKLKATSPGLISGSQNKLSIRLNNIGHGLIVLLPIAMVAANRSSPLFMACAACFVLASRLASRAIGLDSSHLKNVRVGVLILVLCGIAYPLVSLAWAMDPIIGLFSWGEAVLPAVSSAVLIVSWRAAPPPRWMVGALAWTMLIAAGMIAAELLLGFPLRRLLSDRVDGFIYNRPVVTLLLLLAPVLVLVGFRRQRALCFALAFLGVATILGSASEAAKLGLLAAIGTFVLSYAPFLWVRRLLTVVLLGLIWMQPFFGSVMRNMPETVVEATKAGHSRERIALWQAFSDVTHHFPVFGTGFSSSPLLGGHPVAANIDPAYRKMLRIGHPHNAFLQVWVELGAVGALLLSALILWVLKCLSEAPADIRRVGLMTLMTASAIALVSHGAWQGWWIAAVSLAAALLTLRPVQQKPMD</sequence>